<reference evidence="2" key="1">
    <citation type="journal article" date="2022" name="Mol. Ecol. Resour.">
        <title>The genomes of chicory, endive, great burdock and yacon provide insights into Asteraceae palaeo-polyploidization history and plant inulin production.</title>
        <authorList>
            <person name="Fan W."/>
            <person name="Wang S."/>
            <person name="Wang H."/>
            <person name="Wang A."/>
            <person name="Jiang F."/>
            <person name="Liu H."/>
            <person name="Zhao H."/>
            <person name="Xu D."/>
            <person name="Zhang Y."/>
        </authorList>
    </citation>
    <scope>NUCLEOTIDE SEQUENCE [LARGE SCALE GENOMIC DNA]</scope>
    <source>
        <strain evidence="2">cv. Yunnan</strain>
    </source>
</reference>
<accession>A0ACB9EWG7</accession>
<evidence type="ECO:0000313" key="2">
    <source>
        <dbReference type="Proteomes" id="UP001056120"/>
    </source>
</evidence>
<proteinExistence type="predicted"/>
<dbReference type="Proteomes" id="UP001056120">
    <property type="component" value="Linkage Group LG17"/>
</dbReference>
<comment type="caution">
    <text evidence="1">The sequence shown here is derived from an EMBL/GenBank/DDBJ whole genome shotgun (WGS) entry which is preliminary data.</text>
</comment>
<keyword evidence="2" id="KW-1185">Reference proteome</keyword>
<protein>
    <submittedName>
        <fullName evidence="1">Uncharacterized protein</fullName>
    </submittedName>
</protein>
<name>A0ACB9EWG7_9ASTR</name>
<gene>
    <name evidence="1" type="ORF">L1987_53410</name>
</gene>
<reference evidence="1 2" key="2">
    <citation type="journal article" date="2022" name="Mol. Ecol. Resour.">
        <title>The genomes of chicory, endive, great burdock and yacon provide insights into Asteraceae paleo-polyploidization history and plant inulin production.</title>
        <authorList>
            <person name="Fan W."/>
            <person name="Wang S."/>
            <person name="Wang H."/>
            <person name="Wang A."/>
            <person name="Jiang F."/>
            <person name="Liu H."/>
            <person name="Zhao H."/>
            <person name="Xu D."/>
            <person name="Zhang Y."/>
        </authorList>
    </citation>
    <scope>NUCLEOTIDE SEQUENCE [LARGE SCALE GENOMIC DNA]</scope>
    <source>
        <strain evidence="2">cv. Yunnan</strain>
        <tissue evidence="1">Leaves</tissue>
    </source>
</reference>
<dbReference type="EMBL" id="CM042034">
    <property type="protein sequence ID" value="KAI3762965.1"/>
    <property type="molecule type" value="Genomic_DNA"/>
</dbReference>
<organism evidence="1 2">
    <name type="scientific">Smallanthus sonchifolius</name>
    <dbReference type="NCBI Taxonomy" id="185202"/>
    <lineage>
        <taxon>Eukaryota</taxon>
        <taxon>Viridiplantae</taxon>
        <taxon>Streptophyta</taxon>
        <taxon>Embryophyta</taxon>
        <taxon>Tracheophyta</taxon>
        <taxon>Spermatophyta</taxon>
        <taxon>Magnoliopsida</taxon>
        <taxon>eudicotyledons</taxon>
        <taxon>Gunneridae</taxon>
        <taxon>Pentapetalae</taxon>
        <taxon>asterids</taxon>
        <taxon>campanulids</taxon>
        <taxon>Asterales</taxon>
        <taxon>Asteraceae</taxon>
        <taxon>Asteroideae</taxon>
        <taxon>Heliantheae alliance</taxon>
        <taxon>Millerieae</taxon>
        <taxon>Smallanthus</taxon>
    </lineage>
</organism>
<evidence type="ECO:0000313" key="1">
    <source>
        <dbReference type="EMBL" id="KAI3762965.1"/>
    </source>
</evidence>
<sequence length="122" mass="13998">METKMEQYQEINRRLDRHEESIKSIHISIWELMEGVKFLVSKTNKEESLSSDDDLKSDDQPVRIVALASALANSSRNQQLDQTDLLQSPHSLNTKVPEPVLTNVEAIKRFMRSSRKNSITVC</sequence>